<sequence>CRVGLNMTVHLSADLQTPCLRSSAMLLICLALILSSVIEALQVIGGDKTVVEKGTVVLPCRIIDNKETLTQISWQRKTRGKPQNDNFLTILDTNEAKYLNGKDQRFKFIGDINEGNGSLQLSNVTLKDEGTYTCVVTLFPSGNHPAVITLNLLVPPVSSLKDNPPLLGNEEVPLVTCTAAGSKPPAEVKWLTGTLAGLNVTTTNVTHDNGTTTTVSSLSGVPTIDIYEKEVKCVVTSAAPSGSKTLTYSIQIYFAPIEVEIAKGKYPETLECSAKANPKADFTWSRDDDDKLPPSAVANGATLRFQSKTTDNEGLYYCTASNTHGSMRGALFMDVIPGKSGIAGWILFALLLFLNVAAAAVWYLKFRRDSFEKPWKHDNVKKERSWRAGDSFYILH</sequence>
<keyword evidence="2" id="KW-1185">Reference proteome</keyword>
<organism evidence="1 2">
    <name type="scientific">Larimichthys crocea</name>
    <name type="common">Large yellow croaker</name>
    <name type="synonym">Pseudosciaena crocea</name>
    <dbReference type="NCBI Taxonomy" id="215358"/>
    <lineage>
        <taxon>Eukaryota</taxon>
        <taxon>Metazoa</taxon>
        <taxon>Chordata</taxon>
        <taxon>Craniata</taxon>
        <taxon>Vertebrata</taxon>
        <taxon>Euteleostomi</taxon>
        <taxon>Actinopterygii</taxon>
        <taxon>Neopterygii</taxon>
        <taxon>Teleostei</taxon>
        <taxon>Neoteleostei</taxon>
        <taxon>Acanthomorphata</taxon>
        <taxon>Eupercaria</taxon>
        <taxon>Sciaenidae</taxon>
        <taxon>Larimichthys</taxon>
    </lineage>
</organism>
<accession>A0ACD3QI89</accession>
<gene>
    <name evidence="1" type="ORF">E3U43_016018</name>
</gene>
<dbReference type="Proteomes" id="UP000793456">
    <property type="component" value="Chromosome XIX"/>
</dbReference>
<proteinExistence type="predicted"/>
<evidence type="ECO:0000313" key="2">
    <source>
        <dbReference type="Proteomes" id="UP000793456"/>
    </source>
</evidence>
<dbReference type="EMBL" id="CM011692">
    <property type="protein sequence ID" value="TMS06259.1"/>
    <property type="molecule type" value="Genomic_DNA"/>
</dbReference>
<protein>
    <submittedName>
        <fullName evidence="1">Uncharacterized protein</fullName>
    </submittedName>
</protein>
<feature type="non-terminal residue" evidence="1">
    <location>
        <position position="1"/>
    </location>
</feature>
<reference evidence="1" key="1">
    <citation type="submission" date="2018-11" db="EMBL/GenBank/DDBJ databases">
        <title>The sequence and de novo assembly of Larimichthys crocea genome using PacBio and Hi-C technologies.</title>
        <authorList>
            <person name="Xu P."/>
            <person name="Chen B."/>
            <person name="Zhou Z."/>
            <person name="Ke Q."/>
            <person name="Wu Y."/>
            <person name="Bai H."/>
            <person name="Pu F."/>
        </authorList>
    </citation>
    <scope>NUCLEOTIDE SEQUENCE</scope>
    <source>
        <tissue evidence="1">Muscle</tissue>
    </source>
</reference>
<evidence type="ECO:0000313" key="1">
    <source>
        <dbReference type="EMBL" id="TMS06259.1"/>
    </source>
</evidence>
<name>A0ACD3QI89_LARCR</name>
<comment type="caution">
    <text evidence="1">The sequence shown here is derived from an EMBL/GenBank/DDBJ whole genome shotgun (WGS) entry which is preliminary data.</text>
</comment>